<dbReference type="EMBL" id="BSEL01000006">
    <property type="protein sequence ID" value="GLJ69216.1"/>
    <property type="molecule type" value="Genomic_DNA"/>
</dbReference>
<reference evidence="2" key="1">
    <citation type="journal article" date="2014" name="Int. J. Syst. Evol. Microbiol.">
        <title>Complete genome of a new Firmicutes species belonging to the dominant human colonic microbiota ('Ruminococcus bicirculans') reveals two chromosomes and a selective capacity to utilize plant glucans.</title>
        <authorList>
            <consortium name="NISC Comparative Sequencing Program"/>
            <person name="Wegmann U."/>
            <person name="Louis P."/>
            <person name="Goesmann A."/>
            <person name="Henrissat B."/>
            <person name="Duncan S.H."/>
            <person name="Flint H.J."/>
        </authorList>
    </citation>
    <scope>NUCLEOTIDE SEQUENCE</scope>
    <source>
        <strain evidence="2">VKM Ac-1246</strain>
    </source>
</reference>
<organism evidence="2 3">
    <name type="scientific">Nocardioides luteus</name>
    <dbReference type="NCBI Taxonomy" id="1844"/>
    <lineage>
        <taxon>Bacteria</taxon>
        <taxon>Bacillati</taxon>
        <taxon>Actinomycetota</taxon>
        <taxon>Actinomycetes</taxon>
        <taxon>Propionibacteriales</taxon>
        <taxon>Nocardioidaceae</taxon>
        <taxon>Nocardioides</taxon>
    </lineage>
</organism>
<keyword evidence="3" id="KW-1185">Reference proteome</keyword>
<sequence length="55" mass="6174">MILWITARAGRESVDQSEEPEAAGAGVDELEDDVDDVVEELEELDEDEPERESVR</sequence>
<accession>A0ABQ5SZE4</accession>
<evidence type="ECO:0000313" key="3">
    <source>
        <dbReference type="Proteomes" id="UP001142292"/>
    </source>
</evidence>
<feature type="region of interest" description="Disordered" evidence="1">
    <location>
        <begin position="8"/>
        <end position="32"/>
    </location>
</feature>
<reference evidence="2" key="2">
    <citation type="submission" date="2023-01" db="EMBL/GenBank/DDBJ databases">
        <authorList>
            <person name="Sun Q."/>
            <person name="Evtushenko L."/>
        </authorList>
    </citation>
    <scope>NUCLEOTIDE SEQUENCE</scope>
    <source>
        <strain evidence="2">VKM Ac-1246</strain>
    </source>
</reference>
<comment type="caution">
    <text evidence="2">The sequence shown here is derived from an EMBL/GenBank/DDBJ whole genome shotgun (WGS) entry which is preliminary data.</text>
</comment>
<proteinExistence type="predicted"/>
<protein>
    <submittedName>
        <fullName evidence="2">Uncharacterized protein</fullName>
    </submittedName>
</protein>
<evidence type="ECO:0000256" key="1">
    <source>
        <dbReference type="SAM" id="MobiDB-lite"/>
    </source>
</evidence>
<dbReference type="Proteomes" id="UP001142292">
    <property type="component" value="Unassembled WGS sequence"/>
</dbReference>
<name>A0ABQ5SZE4_9ACTN</name>
<gene>
    <name evidence="2" type="ORF">GCM10017579_32520</name>
</gene>
<evidence type="ECO:0000313" key="2">
    <source>
        <dbReference type="EMBL" id="GLJ69216.1"/>
    </source>
</evidence>